<proteinExistence type="predicted"/>
<dbReference type="Proteomes" id="UP001148629">
    <property type="component" value="Unassembled WGS sequence"/>
</dbReference>
<sequence>MDFLGALPLACNAARDPTQTWDLTGWGLDKYEVPDSCLFGFLSSEVVWAFGVLIIANAIWTNKQINAMKGPREEGNLCLVQRHVTSPARQKLAVGLFSVMYFVFFFNGCAVLATAWRITIYFIQRTYPSWEPRVLAFVVYSPLLVLMGLGWSLTLAVGLDMICLQRKFIRQLLDLYSERQNASNEDLELGETEPRSST</sequence>
<accession>A0ACC1RZE3</accession>
<gene>
    <name evidence="1" type="ORF">NM208_g10026</name>
</gene>
<keyword evidence="2" id="KW-1185">Reference proteome</keyword>
<reference evidence="1" key="1">
    <citation type="submission" date="2022-08" db="EMBL/GenBank/DDBJ databases">
        <title>Genome Sequence of Fusarium decemcellulare.</title>
        <authorList>
            <person name="Buettner E."/>
        </authorList>
    </citation>
    <scope>NUCLEOTIDE SEQUENCE</scope>
    <source>
        <strain evidence="1">Babe19</strain>
    </source>
</reference>
<dbReference type="EMBL" id="JANRMS010001362">
    <property type="protein sequence ID" value="KAJ3528831.1"/>
    <property type="molecule type" value="Genomic_DNA"/>
</dbReference>
<organism evidence="1 2">
    <name type="scientific">Fusarium decemcellulare</name>
    <dbReference type="NCBI Taxonomy" id="57161"/>
    <lineage>
        <taxon>Eukaryota</taxon>
        <taxon>Fungi</taxon>
        <taxon>Dikarya</taxon>
        <taxon>Ascomycota</taxon>
        <taxon>Pezizomycotina</taxon>
        <taxon>Sordariomycetes</taxon>
        <taxon>Hypocreomycetidae</taxon>
        <taxon>Hypocreales</taxon>
        <taxon>Nectriaceae</taxon>
        <taxon>Fusarium</taxon>
        <taxon>Fusarium decemcellulare species complex</taxon>
    </lineage>
</organism>
<protein>
    <submittedName>
        <fullName evidence="1">Uncharacterized protein</fullName>
    </submittedName>
</protein>
<evidence type="ECO:0000313" key="2">
    <source>
        <dbReference type="Proteomes" id="UP001148629"/>
    </source>
</evidence>
<comment type="caution">
    <text evidence="1">The sequence shown here is derived from an EMBL/GenBank/DDBJ whole genome shotgun (WGS) entry which is preliminary data.</text>
</comment>
<name>A0ACC1RZE3_9HYPO</name>
<evidence type="ECO:0000313" key="1">
    <source>
        <dbReference type="EMBL" id="KAJ3528831.1"/>
    </source>
</evidence>